<accession>A0A2M4CAW5</accession>
<feature type="chain" id="PRO_5014831130" evidence="1">
    <location>
        <begin position="27"/>
        <end position="85"/>
    </location>
</feature>
<name>A0A2M4CAW5_9DIPT</name>
<evidence type="ECO:0000313" key="2">
    <source>
        <dbReference type="EMBL" id="MBW62375.1"/>
    </source>
</evidence>
<dbReference type="EMBL" id="GGFJ01013234">
    <property type="protein sequence ID" value="MBW62375.1"/>
    <property type="molecule type" value="Transcribed_RNA"/>
</dbReference>
<protein>
    <submittedName>
        <fullName evidence="2">Putative secreted protein</fullName>
    </submittedName>
</protein>
<feature type="signal peptide" evidence="1">
    <location>
        <begin position="1"/>
        <end position="26"/>
    </location>
</feature>
<keyword evidence="1" id="KW-0732">Signal</keyword>
<dbReference type="AlphaFoldDB" id="A0A2M4CAW5"/>
<organism evidence="2">
    <name type="scientific">Anopheles marajoara</name>
    <dbReference type="NCBI Taxonomy" id="58244"/>
    <lineage>
        <taxon>Eukaryota</taxon>
        <taxon>Metazoa</taxon>
        <taxon>Ecdysozoa</taxon>
        <taxon>Arthropoda</taxon>
        <taxon>Hexapoda</taxon>
        <taxon>Insecta</taxon>
        <taxon>Pterygota</taxon>
        <taxon>Neoptera</taxon>
        <taxon>Endopterygota</taxon>
        <taxon>Diptera</taxon>
        <taxon>Nematocera</taxon>
        <taxon>Culicoidea</taxon>
        <taxon>Culicidae</taxon>
        <taxon>Anophelinae</taxon>
        <taxon>Anopheles</taxon>
    </lineage>
</organism>
<proteinExistence type="predicted"/>
<evidence type="ECO:0000256" key="1">
    <source>
        <dbReference type="SAM" id="SignalP"/>
    </source>
</evidence>
<reference evidence="2" key="1">
    <citation type="submission" date="2018-01" db="EMBL/GenBank/DDBJ databases">
        <title>An insight into the sialome of Amazonian anophelines.</title>
        <authorList>
            <person name="Ribeiro J.M."/>
            <person name="Scarpassa V."/>
            <person name="Calvo E."/>
        </authorList>
    </citation>
    <scope>NUCLEOTIDE SEQUENCE</scope>
    <source>
        <tissue evidence="2">Salivary glands</tissue>
    </source>
</reference>
<sequence length="85" mass="8626">MCVNLAVTMLSFSLVTSILSCDGTRAIDVVSVVPPIETPPMLAVSLASLFTIGSPPAAPLLTPDCTCACAITLSTISSTIARISS</sequence>